<keyword evidence="2" id="KW-1185">Reference proteome</keyword>
<reference evidence="1 2" key="1">
    <citation type="submission" date="2021-04" db="EMBL/GenBank/DDBJ databases">
        <title>Chitinophaga sp. nov., isolated from the rhizosphere soil.</title>
        <authorList>
            <person name="He S."/>
        </authorList>
    </citation>
    <scope>NUCLEOTIDE SEQUENCE [LARGE SCALE GENOMIC DNA]</scope>
    <source>
        <strain evidence="1 2">2R12</strain>
    </source>
</reference>
<organism evidence="1 2">
    <name type="scientific">Chitinophaga hostae</name>
    <dbReference type="NCBI Taxonomy" id="2831022"/>
    <lineage>
        <taxon>Bacteria</taxon>
        <taxon>Pseudomonadati</taxon>
        <taxon>Bacteroidota</taxon>
        <taxon>Chitinophagia</taxon>
        <taxon>Chitinophagales</taxon>
        <taxon>Chitinophagaceae</taxon>
        <taxon>Chitinophaga</taxon>
    </lineage>
</organism>
<proteinExistence type="predicted"/>
<protein>
    <submittedName>
        <fullName evidence="1">Uncharacterized protein</fullName>
    </submittedName>
</protein>
<gene>
    <name evidence="1" type="ORF">KE626_26890</name>
</gene>
<dbReference type="Gene3D" id="3.10.180.10">
    <property type="entry name" value="2,3-Dihydroxybiphenyl 1,2-Dioxygenase, domain 1"/>
    <property type="match status" value="1"/>
</dbReference>
<comment type="caution">
    <text evidence="1">The sequence shown here is derived from an EMBL/GenBank/DDBJ whole genome shotgun (WGS) entry which is preliminary data.</text>
</comment>
<dbReference type="Proteomes" id="UP000676386">
    <property type="component" value="Unassembled WGS sequence"/>
</dbReference>
<dbReference type="SUPFAM" id="SSF54593">
    <property type="entry name" value="Glyoxalase/Bleomycin resistance protein/Dihydroxybiphenyl dioxygenase"/>
    <property type="match status" value="1"/>
</dbReference>
<evidence type="ECO:0000313" key="1">
    <source>
        <dbReference type="EMBL" id="MBS0030982.1"/>
    </source>
</evidence>
<dbReference type="EMBL" id="JAGTXB010000018">
    <property type="protein sequence ID" value="MBS0030982.1"/>
    <property type="molecule type" value="Genomic_DNA"/>
</dbReference>
<name>A0ABS5J6Y5_9BACT</name>
<dbReference type="InterPro" id="IPR029068">
    <property type="entry name" value="Glyas_Bleomycin-R_OHBP_Dase"/>
</dbReference>
<evidence type="ECO:0000313" key="2">
    <source>
        <dbReference type="Proteomes" id="UP000676386"/>
    </source>
</evidence>
<accession>A0ABS5J6Y5</accession>
<dbReference type="RefSeq" id="WP_211976119.1">
    <property type="nucleotide sequence ID" value="NZ_CBFHAM010000025.1"/>
</dbReference>
<sequence length="234" mass="26013">MLQKEWLTVPILQCLSLDDTLAFWELLGYKTTYYQNRPYKYGVVERACSALHFVHVKGLEPGKSYSGCLVTIKDVAALYATFTQSLRTHTGKVPITGLPRISKMKPGATRFTVTDPSGNSVIFVTMGEADSEAFNEPEKEGLTPLQKAIALAIRLRDFKEDPAAAVKVLDTGLKKAVNELNIDLAHAHWIRSELVTGSDPCLEPLKQIRLSAEELTQLKAKLHINEDIAHFFAD</sequence>